<accession>A0ACB0M7F7</accession>
<name>A0ACB0M7F7_TRIPR</name>
<dbReference type="Proteomes" id="UP001177021">
    <property type="component" value="Unassembled WGS sequence"/>
</dbReference>
<sequence length="548" mass="60406">MDDKLAASSKQAQSLSNGTKRSGWISFPFFIGMVAGLSVASTGIVGNLIVYLISEFNIKSINAAQIVNVVIGSTNLFPIVAAIVADSFFGSFSVAFATSCVALLGTVILFLTSTINSLKPHPCSNDLSIICKPPTGIQYTVLYISIVLISIGFGGSRFTAASLGANQFDKPEHQGSFFNWFFFTFYVASGVALSGIVYIQDNLGWALGFGICAVATFVGVVVFLLGYRFYRMDEPQGSAVLDLGRVFVASIRKWKYNLSSRVEDYYTSTTSCDDDMVQMLSPATLGKRLRFFNRAALITDTDLKSDGSIKKSSWRLCTIQQVEDFKKIIGILPLWTSSTFLAIPIAMQSSLTVLQALVMDRSIGSHFKFPAGSISIVILISTSIFLTFLDRVLLPGWYKITGKTARPLQRIGVGYVLTVLSMAVSALVESKRLKLAHRHVDMSVLWLFPQLVLVGIGEAFHFPAQLTFYYQQFPQSLRSISTALISLIVGIAFYLNTALIDQVRRSTDWLPDDINHGKVDNVYWMLALFGGINFVYYLLCSAFYKYEN</sequence>
<dbReference type="EMBL" id="CASHSV030000823">
    <property type="protein sequence ID" value="CAJ2676649.1"/>
    <property type="molecule type" value="Genomic_DNA"/>
</dbReference>
<gene>
    <name evidence="1" type="ORF">MILVUS5_LOCUS39340</name>
</gene>
<proteinExistence type="predicted"/>
<keyword evidence="2" id="KW-1185">Reference proteome</keyword>
<comment type="caution">
    <text evidence="1">The sequence shown here is derived from an EMBL/GenBank/DDBJ whole genome shotgun (WGS) entry which is preliminary data.</text>
</comment>
<organism evidence="1 2">
    <name type="scientific">Trifolium pratense</name>
    <name type="common">Red clover</name>
    <dbReference type="NCBI Taxonomy" id="57577"/>
    <lineage>
        <taxon>Eukaryota</taxon>
        <taxon>Viridiplantae</taxon>
        <taxon>Streptophyta</taxon>
        <taxon>Embryophyta</taxon>
        <taxon>Tracheophyta</taxon>
        <taxon>Spermatophyta</taxon>
        <taxon>Magnoliopsida</taxon>
        <taxon>eudicotyledons</taxon>
        <taxon>Gunneridae</taxon>
        <taxon>Pentapetalae</taxon>
        <taxon>rosids</taxon>
        <taxon>fabids</taxon>
        <taxon>Fabales</taxon>
        <taxon>Fabaceae</taxon>
        <taxon>Papilionoideae</taxon>
        <taxon>50 kb inversion clade</taxon>
        <taxon>NPAAA clade</taxon>
        <taxon>Hologalegina</taxon>
        <taxon>IRL clade</taxon>
        <taxon>Trifolieae</taxon>
        <taxon>Trifolium</taxon>
    </lineage>
</organism>
<protein>
    <submittedName>
        <fullName evidence="1">Uncharacterized protein</fullName>
    </submittedName>
</protein>
<evidence type="ECO:0000313" key="2">
    <source>
        <dbReference type="Proteomes" id="UP001177021"/>
    </source>
</evidence>
<reference evidence="1" key="1">
    <citation type="submission" date="2023-10" db="EMBL/GenBank/DDBJ databases">
        <authorList>
            <person name="Rodriguez Cubillos JULIANA M."/>
            <person name="De Vega J."/>
        </authorList>
    </citation>
    <scope>NUCLEOTIDE SEQUENCE</scope>
</reference>
<evidence type="ECO:0000313" key="1">
    <source>
        <dbReference type="EMBL" id="CAJ2676649.1"/>
    </source>
</evidence>